<feature type="transmembrane region" description="Helical" evidence="2">
    <location>
        <begin position="468"/>
        <end position="492"/>
    </location>
</feature>
<feature type="transmembrane region" description="Helical" evidence="2">
    <location>
        <begin position="21"/>
        <end position="45"/>
    </location>
</feature>
<feature type="compositionally biased region" description="Polar residues" evidence="1">
    <location>
        <begin position="236"/>
        <end position="248"/>
    </location>
</feature>
<proteinExistence type="predicted"/>
<dbReference type="OrthoDB" id="8546347at2"/>
<dbReference type="EMBL" id="PXXU01000054">
    <property type="protein sequence ID" value="PSJ16370.1"/>
    <property type="molecule type" value="Genomic_DNA"/>
</dbReference>
<feature type="compositionally biased region" description="Polar residues" evidence="1">
    <location>
        <begin position="200"/>
        <end position="221"/>
    </location>
</feature>
<gene>
    <name evidence="3" type="ORF">C7H79_13780</name>
</gene>
<feature type="region of interest" description="Disordered" evidence="1">
    <location>
        <begin position="200"/>
        <end position="399"/>
    </location>
</feature>
<keyword evidence="2" id="KW-1133">Transmembrane helix</keyword>
<protein>
    <submittedName>
        <fullName evidence="3">Uncharacterized protein</fullName>
    </submittedName>
</protein>
<feature type="transmembrane region" description="Helical" evidence="2">
    <location>
        <begin position="100"/>
        <end position="122"/>
    </location>
</feature>
<reference evidence="3 4" key="1">
    <citation type="submission" date="2018-03" db="EMBL/GenBank/DDBJ databases">
        <title>Draft genome of Nitrosomonas supralitoralis APG5.</title>
        <authorList>
            <person name="Urakawa H."/>
            <person name="Lopez J.V."/>
        </authorList>
    </citation>
    <scope>NUCLEOTIDE SEQUENCE [LARGE SCALE GENOMIC DNA]</scope>
    <source>
        <strain evidence="3 4">APG5</strain>
    </source>
</reference>
<comment type="caution">
    <text evidence="3">The sequence shown here is derived from an EMBL/GenBank/DDBJ whole genome shotgun (WGS) entry which is preliminary data.</text>
</comment>
<sequence length="507" mass="54713">MSIHKEALPDNYSQTGLTINWGSILAGLVFILALGWLLFTLSSAIGLSIVEVQGFQGDMTTESTGLGIAAIIWVLGSVIATYFLGGFLSGTVSGRSNKAIGILHGIVLWSCTIIIGIVFSVFGVSGIMNAASGAVKSLTSTGGSAISLIAGQNDVTTSQVSSYLHPLMGSLKQGIHKAIEREQQANNKDSGQYRASLMPTSEGQENKTQNVAPQKGNSTQVEETDDKSANEVNIDDPQSLSTTPQNHDSSSSSATESGNSVENGGVEQGVIERTHERDESEEASRFEESKNYTDQENSDNENMAERDTEENQSVQGINSQNNQQSLPTAINEDSTITAGTASNEKEEGKRDSEPSKSTDGSKFDESNNYTDNHHKSEDRKQGSPSKREKSVTKDGKRHIEKIDPQVLNSIAIALIQGDEKHAKEVITSNFDINNAEVDTLIRTFKQKADQVAKKLEVKINEAKDYAAGVLWVIFLSYLIGLVACISGAQLALRFPNMRKADFIRSAQ</sequence>
<feature type="transmembrane region" description="Helical" evidence="2">
    <location>
        <begin position="65"/>
        <end position="88"/>
    </location>
</feature>
<name>A0A2P7NSE2_9PROT</name>
<feature type="compositionally biased region" description="Basic and acidic residues" evidence="1">
    <location>
        <begin position="343"/>
        <end position="394"/>
    </location>
</feature>
<keyword evidence="2" id="KW-0472">Membrane</keyword>
<evidence type="ECO:0000313" key="4">
    <source>
        <dbReference type="Proteomes" id="UP000241912"/>
    </source>
</evidence>
<accession>A0A2P7NSE2</accession>
<dbReference type="Proteomes" id="UP000241912">
    <property type="component" value="Unassembled WGS sequence"/>
</dbReference>
<feature type="compositionally biased region" description="Low complexity" evidence="1">
    <location>
        <begin position="249"/>
        <end position="260"/>
    </location>
</feature>
<feature type="compositionally biased region" description="Polar residues" evidence="1">
    <location>
        <begin position="311"/>
        <end position="342"/>
    </location>
</feature>
<keyword evidence="4" id="KW-1185">Reference proteome</keyword>
<keyword evidence="2" id="KW-0812">Transmembrane</keyword>
<organism evidence="3 4">
    <name type="scientific">Nitrosomonas supralitoralis</name>
    <dbReference type="NCBI Taxonomy" id="2116706"/>
    <lineage>
        <taxon>Bacteria</taxon>
        <taxon>Pseudomonadati</taxon>
        <taxon>Pseudomonadota</taxon>
        <taxon>Betaproteobacteria</taxon>
        <taxon>Nitrosomonadales</taxon>
        <taxon>Nitrosomonadaceae</taxon>
        <taxon>Nitrosomonas</taxon>
    </lineage>
</organism>
<evidence type="ECO:0000256" key="1">
    <source>
        <dbReference type="SAM" id="MobiDB-lite"/>
    </source>
</evidence>
<dbReference type="AlphaFoldDB" id="A0A2P7NSE2"/>
<dbReference type="RefSeq" id="WP_106707825.1">
    <property type="nucleotide sequence ID" value="NZ_PXXU01000054.1"/>
</dbReference>
<evidence type="ECO:0000256" key="2">
    <source>
        <dbReference type="SAM" id="Phobius"/>
    </source>
</evidence>
<feature type="compositionally biased region" description="Basic and acidic residues" evidence="1">
    <location>
        <begin position="270"/>
        <end position="293"/>
    </location>
</feature>
<evidence type="ECO:0000313" key="3">
    <source>
        <dbReference type="EMBL" id="PSJ16370.1"/>
    </source>
</evidence>